<name>A0ACD3Z4N6_FUSSC</name>
<keyword evidence="2" id="KW-1185">Reference proteome</keyword>
<gene>
    <name evidence="1" type="ORF">LCI18_007144</name>
</gene>
<organism evidence="1 2">
    <name type="scientific">Fusarium solani subsp. cucurbitae</name>
    <name type="common">Neocosmosporum cucurbitae</name>
    <dbReference type="NCBI Taxonomy" id="2747967"/>
    <lineage>
        <taxon>Eukaryota</taxon>
        <taxon>Fungi</taxon>
        <taxon>Dikarya</taxon>
        <taxon>Ascomycota</taxon>
        <taxon>Pezizomycotina</taxon>
        <taxon>Sordariomycetes</taxon>
        <taxon>Hypocreomycetidae</taxon>
        <taxon>Hypocreales</taxon>
        <taxon>Nectriaceae</taxon>
        <taxon>Fusarium</taxon>
        <taxon>Fusarium solani species complex</taxon>
    </lineage>
</organism>
<dbReference type="EMBL" id="CP090035">
    <property type="protein sequence ID" value="UPK96209.1"/>
    <property type="molecule type" value="Genomic_DNA"/>
</dbReference>
<accession>A0ACD3Z4N6</accession>
<proteinExistence type="predicted"/>
<sequence length="583" mass="66469">MARTSRPRANSDAYREKFIAIGIDFGTTFSGVSWAFSEDPDNIHEISEWPGANHINQGEVQVTLNMMPVKWFKLLLLNDNDLVKEDVNLSKRLMQSRKELSDHPSKMSAVNMVGRYLGKLWHHAQAILKTKLDIDGMSLRVAITVPAIWPHHAQRAMRKAADLAGITARRPMGAPTLELIHEPEAASLSIMLERSLLPEIKLGQCFVVYDAAGGTVDVISYQVISIQPFQLKECVGGEGGLFGAVRIDEAFESYLWGRDRLKLNSLSPSEYNTLVVEDWERGVKRTFTKQEQPIQFSLRLPLKAYKTRDRWRNKDHFSFNRSEVQSFFNKSLTGIRALVSEQRRRVQTETGKLPKNILLVGGLGSSLHVYGVLNEVFDETVLRWSAVARGAVIRLLQDKLSTQQTLSETRREVLATLPDVTARKSRYSYGICLSYAIDELRDYDASLDIATRDLDGDLVAPRMVWYLKKGEEVSGKSPLTVPFWRYYKAPIPKKCILTIRYSPDDPPPKRPDPTVEELCTIECAFDTDFSKWEPVGYPDKGYRRCENLWLKLTFNGEPRWEFRVGSQQATADARVDYMEKDRR</sequence>
<evidence type="ECO:0000313" key="1">
    <source>
        <dbReference type="EMBL" id="UPK96209.1"/>
    </source>
</evidence>
<evidence type="ECO:0000313" key="2">
    <source>
        <dbReference type="Proteomes" id="UP000830768"/>
    </source>
</evidence>
<reference evidence="1" key="1">
    <citation type="submission" date="2021-11" db="EMBL/GenBank/DDBJ databases">
        <title>Fusarium solani-melongenae Genome sequencing and assembly.</title>
        <authorList>
            <person name="Xie S."/>
            <person name="Huang L."/>
            <person name="Zhang X."/>
        </authorList>
    </citation>
    <scope>NUCLEOTIDE SEQUENCE</scope>
    <source>
        <strain evidence="1">CRI 24-3</strain>
    </source>
</reference>
<dbReference type="Proteomes" id="UP000830768">
    <property type="component" value="Chromosome 6"/>
</dbReference>
<protein>
    <submittedName>
        <fullName evidence="1">Uncharacterized protein</fullName>
    </submittedName>
</protein>